<proteinExistence type="predicted"/>
<organism evidence="1 2">
    <name type="scientific">Clostridium argentinense CDC 2741</name>
    <dbReference type="NCBI Taxonomy" id="1418104"/>
    <lineage>
        <taxon>Bacteria</taxon>
        <taxon>Bacillati</taxon>
        <taxon>Bacillota</taxon>
        <taxon>Clostridia</taxon>
        <taxon>Eubacteriales</taxon>
        <taxon>Clostridiaceae</taxon>
        <taxon>Clostridium</taxon>
    </lineage>
</organism>
<evidence type="ECO:0000313" key="1">
    <source>
        <dbReference type="EMBL" id="KIE44769.1"/>
    </source>
</evidence>
<comment type="caution">
    <text evidence="1">The sequence shown here is derived from an EMBL/GenBank/DDBJ whole genome shotgun (WGS) entry which is preliminary data.</text>
</comment>
<dbReference type="EMBL" id="AYSO01000020">
    <property type="protein sequence ID" value="KIE44769.1"/>
    <property type="molecule type" value="Genomic_DNA"/>
</dbReference>
<dbReference type="CDD" id="cd07067">
    <property type="entry name" value="HP_PGM_like"/>
    <property type="match status" value="1"/>
</dbReference>
<dbReference type="InterPro" id="IPR013078">
    <property type="entry name" value="His_Pase_superF_clade-1"/>
</dbReference>
<reference evidence="1 2" key="1">
    <citation type="journal article" date="2015" name="Infect. Genet. Evol.">
        <title>Genomic sequences of six botulinum neurotoxin-producing strains representing three clostridial species illustrate the mobility and diversity of botulinum neurotoxin genes.</title>
        <authorList>
            <person name="Smith T.J."/>
            <person name="Hill K.K."/>
            <person name="Xie G."/>
            <person name="Foley B.T."/>
            <person name="Williamson C.H."/>
            <person name="Foster J.T."/>
            <person name="Johnson S.L."/>
            <person name="Chertkov O."/>
            <person name="Teshima H."/>
            <person name="Gibbons H.S."/>
            <person name="Johnsky L.A."/>
            <person name="Karavis M.A."/>
            <person name="Smith L.A."/>
        </authorList>
    </citation>
    <scope>NUCLEOTIDE SEQUENCE [LARGE SCALE GENOMIC DNA]</scope>
    <source>
        <strain evidence="1 2">CDC 2741</strain>
    </source>
</reference>
<keyword evidence="2" id="KW-1185">Reference proteome</keyword>
<dbReference type="Pfam" id="PF00300">
    <property type="entry name" value="His_Phos_1"/>
    <property type="match status" value="1"/>
</dbReference>
<dbReference type="InterPro" id="IPR029033">
    <property type="entry name" value="His_PPase_superfam"/>
</dbReference>
<dbReference type="AlphaFoldDB" id="A0A0C1TVL2"/>
<evidence type="ECO:0000313" key="2">
    <source>
        <dbReference type="Proteomes" id="UP000031366"/>
    </source>
</evidence>
<sequence>MNIGLIRHFKVDCDKTLFMTSDEFDAWVKKYDEDEIIKNKIDIGHIKWDKCFASDLYRAIKTAESIFIEKIVKTYLLREVPISPIFKSNIKLPYGFWAISRRCAWFFHHKSQKESRKDTEKRIDEFLSNIDLDSNENILIVCHGFLMNTLQKKLKNRGFKGKTVKRPKNGTLYLYTK</sequence>
<gene>
    <name evidence="1" type="ORF">U732_860</name>
</gene>
<dbReference type="SUPFAM" id="SSF53254">
    <property type="entry name" value="Phosphoglycerate mutase-like"/>
    <property type="match status" value="1"/>
</dbReference>
<dbReference type="Proteomes" id="UP000031366">
    <property type="component" value="Unassembled WGS sequence"/>
</dbReference>
<dbReference type="Gene3D" id="3.40.50.1240">
    <property type="entry name" value="Phosphoglycerate mutase-like"/>
    <property type="match status" value="1"/>
</dbReference>
<dbReference type="OrthoDB" id="1680942at2"/>
<dbReference type="RefSeq" id="WP_039636988.1">
    <property type="nucleotide sequence ID" value="NZ_AYSO01000020.1"/>
</dbReference>
<protein>
    <submittedName>
        <fullName evidence="1">Histidine phosphatase super family protein</fullName>
    </submittedName>
</protein>
<accession>A0A0C1TVL2</accession>
<name>A0A0C1TVL2_9CLOT</name>
<dbReference type="STRING" id="29341.RSJ17_07105"/>